<gene>
    <name evidence="1" type="ORF">BDY17DRAFT_290174</name>
</gene>
<keyword evidence="2" id="KW-1185">Reference proteome</keyword>
<accession>A0A6A6Q6N6</accession>
<proteinExistence type="predicted"/>
<evidence type="ECO:0000313" key="1">
    <source>
        <dbReference type="EMBL" id="KAF2488050.1"/>
    </source>
</evidence>
<evidence type="ECO:0000313" key="2">
    <source>
        <dbReference type="Proteomes" id="UP000799767"/>
    </source>
</evidence>
<dbReference type="GeneID" id="54473460"/>
<dbReference type="Proteomes" id="UP000799767">
    <property type="component" value="Unassembled WGS sequence"/>
</dbReference>
<dbReference type="RefSeq" id="XP_033594619.1">
    <property type="nucleotide sequence ID" value="XM_033732458.1"/>
</dbReference>
<sequence>MRLNVDDKRKDVPRKSSCRGCRCSWCTCSWGFRNQALCRGEMEDCRIDGFECRSE</sequence>
<reference evidence="1" key="1">
    <citation type="journal article" date="2020" name="Stud. Mycol.">
        <title>101 Dothideomycetes genomes: a test case for predicting lifestyles and emergence of pathogens.</title>
        <authorList>
            <person name="Haridas S."/>
            <person name="Albert R."/>
            <person name="Binder M."/>
            <person name="Bloem J."/>
            <person name="Labutti K."/>
            <person name="Salamov A."/>
            <person name="Andreopoulos B."/>
            <person name="Baker S."/>
            <person name="Barry K."/>
            <person name="Bills G."/>
            <person name="Bluhm B."/>
            <person name="Cannon C."/>
            <person name="Castanera R."/>
            <person name="Culley D."/>
            <person name="Daum C."/>
            <person name="Ezra D."/>
            <person name="Gonzalez J."/>
            <person name="Henrissat B."/>
            <person name="Kuo A."/>
            <person name="Liang C."/>
            <person name="Lipzen A."/>
            <person name="Lutzoni F."/>
            <person name="Magnuson J."/>
            <person name="Mondo S."/>
            <person name="Nolan M."/>
            <person name="Ohm R."/>
            <person name="Pangilinan J."/>
            <person name="Park H.-J."/>
            <person name="Ramirez L."/>
            <person name="Alfaro M."/>
            <person name="Sun H."/>
            <person name="Tritt A."/>
            <person name="Yoshinaga Y."/>
            <person name="Zwiers L.-H."/>
            <person name="Turgeon B."/>
            <person name="Goodwin S."/>
            <person name="Spatafora J."/>
            <person name="Crous P."/>
            <person name="Grigoriev I."/>
        </authorList>
    </citation>
    <scope>NUCLEOTIDE SEQUENCE</scope>
    <source>
        <strain evidence="1">CBS 113389</strain>
    </source>
</reference>
<organism evidence="1 2">
    <name type="scientific">Neohortaea acidophila</name>
    <dbReference type="NCBI Taxonomy" id="245834"/>
    <lineage>
        <taxon>Eukaryota</taxon>
        <taxon>Fungi</taxon>
        <taxon>Dikarya</taxon>
        <taxon>Ascomycota</taxon>
        <taxon>Pezizomycotina</taxon>
        <taxon>Dothideomycetes</taxon>
        <taxon>Dothideomycetidae</taxon>
        <taxon>Mycosphaerellales</taxon>
        <taxon>Teratosphaeriaceae</taxon>
        <taxon>Neohortaea</taxon>
    </lineage>
</organism>
<dbReference type="AlphaFoldDB" id="A0A6A6Q6N6"/>
<name>A0A6A6Q6N6_9PEZI</name>
<protein>
    <submittedName>
        <fullName evidence="1">Uncharacterized protein</fullName>
    </submittedName>
</protein>
<dbReference type="EMBL" id="MU001631">
    <property type="protein sequence ID" value="KAF2488050.1"/>
    <property type="molecule type" value="Genomic_DNA"/>
</dbReference>